<dbReference type="Pfam" id="PF08378">
    <property type="entry name" value="NERD"/>
    <property type="match status" value="1"/>
</dbReference>
<dbReference type="InterPro" id="IPR000212">
    <property type="entry name" value="DNA_helicase_UvrD/REP"/>
</dbReference>
<dbReference type="AlphaFoldDB" id="A0A5P8WFQ8"/>
<keyword evidence="4" id="KW-1185">Reference proteome</keyword>
<dbReference type="Pfam" id="PF13245">
    <property type="entry name" value="AAA_19"/>
    <property type="match status" value="1"/>
</dbReference>
<dbReference type="PANTHER" id="PTHR11070:SF2">
    <property type="entry name" value="ATP-DEPENDENT DNA HELICASE SRS2"/>
    <property type="match status" value="1"/>
</dbReference>
<dbReference type="KEGG" id="nsh:GXM_08500"/>
<accession>A0A5P8WFQ8</accession>
<dbReference type="RefSeq" id="WP_152591722.1">
    <property type="nucleotide sequence ID" value="NZ_CP045227.1"/>
</dbReference>
<dbReference type="InterPro" id="IPR011528">
    <property type="entry name" value="NERD"/>
</dbReference>
<evidence type="ECO:0000313" key="4">
    <source>
        <dbReference type="Proteomes" id="UP000326678"/>
    </source>
</evidence>
<dbReference type="InterPro" id="IPR027417">
    <property type="entry name" value="P-loop_NTPase"/>
</dbReference>
<feature type="domain" description="UvrD-like helicase C-terminal" evidence="2">
    <location>
        <begin position="477"/>
        <end position="524"/>
    </location>
</feature>
<dbReference type="PANTHER" id="PTHR11070">
    <property type="entry name" value="UVRD / RECB / PCRA DNA HELICASE FAMILY MEMBER"/>
    <property type="match status" value="1"/>
</dbReference>
<dbReference type="GO" id="GO:0000725">
    <property type="term" value="P:recombinational repair"/>
    <property type="evidence" value="ECO:0007669"/>
    <property type="project" value="TreeGrafter"/>
</dbReference>
<name>A0A5P8WFQ8_9NOSO</name>
<dbReference type="GO" id="GO:0043138">
    <property type="term" value="F:3'-5' DNA helicase activity"/>
    <property type="evidence" value="ECO:0007669"/>
    <property type="project" value="TreeGrafter"/>
</dbReference>
<dbReference type="EMBL" id="CP045227">
    <property type="protein sequence ID" value="QFS51006.1"/>
    <property type="molecule type" value="Genomic_DNA"/>
</dbReference>
<proteinExistence type="predicted"/>
<dbReference type="GO" id="GO:0005524">
    <property type="term" value="F:ATP binding"/>
    <property type="evidence" value="ECO:0007669"/>
    <property type="project" value="InterPro"/>
</dbReference>
<evidence type="ECO:0000259" key="1">
    <source>
        <dbReference type="Pfam" id="PF08378"/>
    </source>
</evidence>
<feature type="domain" description="NERD" evidence="1">
    <location>
        <begin position="15"/>
        <end position="129"/>
    </location>
</feature>
<sequence length="571" mass="64440">MAVMIPDSPQSFNNSEGEYQVFNALKQLDNSCYVFYSLSWINTGTSRVRKAQGEADFVIFDPQRGVLVIEVKAGEIQFVNGQLYQKNRATGKQNATDPENQARATKFLLLEKIENALNSVERCLVCHAVWFPSVKYPKHNLPPSYPREIVLDENSLNDSSNGVVKVYEFWASKFQAHKLSKTSVEKVLQAIAPSFCVIPSLRSSFEFRDKQFIQMTAEQAKIIDFLDEQNTAVIGGTAGTGKTVLGLEKARRLSADGEQVLFLCYNAALKKFLNFNHSQPGIQFHTIHSLARECSPFVNCSLDQLPSVLIDYLAQDESYWKYDHIIVDEGQDFDDDLLEWLSLRTSGSFYIFFDRNQLIYRDTLPTWIETAECRLVLKRNCRNTLQIAKTAQRCAGFNKGQETAGVQGPKPKLYACKNETEVKSHVKALIKTFREGGLKPHEIAILSMETIEKSVLQNIEQLKLGQLSEDFEEGKIAFTTVRKFKGLEAKALILVDVYPQQFAKAEWRRRIYVGCSRAVHELHILLENSTPAALGIATQYLSKSEKALSGDKALAMLLNADWNKGATHAYI</sequence>
<dbReference type="GO" id="GO:0003677">
    <property type="term" value="F:DNA binding"/>
    <property type="evidence" value="ECO:0007669"/>
    <property type="project" value="InterPro"/>
</dbReference>
<dbReference type="Proteomes" id="UP000326678">
    <property type="component" value="Chromosome Gxm2"/>
</dbReference>
<gene>
    <name evidence="3" type="ORF">GXM_08500</name>
</gene>
<dbReference type="SUPFAM" id="SSF52540">
    <property type="entry name" value="P-loop containing nucleoside triphosphate hydrolases"/>
    <property type="match status" value="1"/>
</dbReference>
<protein>
    <submittedName>
        <fullName evidence="3">Uncharacterized protein</fullName>
    </submittedName>
</protein>
<dbReference type="Pfam" id="PF13538">
    <property type="entry name" value="UvrD_C_2"/>
    <property type="match status" value="1"/>
</dbReference>
<reference evidence="3 4" key="1">
    <citation type="submission" date="2019-10" db="EMBL/GenBank/DDBJ databases">
        <title>Genomic and transcriptomic insights into the perfect genentic adaptation of a filamentous nitrogen-fixing cyanobacterium to rice fields.</title>
        <authorList>
            <person name="Chen Z."/>
        </authorList>
    </citation>
    <scope>NUCLEOTIDE SEQUENCE [LARGE SCALE GENOMIC DNA]</scope>
    <source>
        <strain evidence="3">CCNUC1</strain>
    </source>
</reference>
<dbReference type="Gene3D" id="3.40.50.300">
    <property type="entry name" value="P-loop containing nucleotide triphosphate hydrolases"/>
    <property type="match status" value="2"/>
</dbReference>
<organism evidence="3 4">
    <name type="scientific">Nostoc sphaeroides CCNUC1</name>
    <dbReference type="NCBI Taxonomy" id="2653204"/>
    <lineage>
        <taxon>Bacteria</taxon>
        <taxon>Bacillati</taxon>
        <taxon>Cyanobacteriota</taxon>
        <taxon>Cyanophyceae</taxon>
        <taxon>Nostocales</taxon>
        <taxon>Nostocaceae</taxon>
        <taxon>Nostoc</taxon>
    </lineage>
</organism>
<dbReference type="InterPro" id="IPR027785">
    <property type="entry name" value="UvrD-like_helicase_C"/>
</dbReference>
<evidence type="ECO:0000259" key="2">
    <source>
        <dbReference type="Pfam" id="PF13538"/>
    </source>
</evidence>
<evidence type="ECO:0000313" key="3">
    <source>
        <dbReference type="EMBL" id="QFS51006.1"/>
    </source>
</evidence>